<evidence type="ECO:0000256" key="1">
    <source>
        <dbReference type="ARBA" id="ARBA00004922"/>
    </source>
</evidence>
<feature type="repeat" description="TPR" evidence="8">
    <location>
        <begin position="149"/>
        <end position="182"/>
    </location>
</feature>
<dbReference type="Pfam" id="PF13414">
    <property type="entry name" value="TPR_11"/>
    <property type="match status" value="2"/>
</dbReference>
<dbReference type="PANTHER" id="PTHR44835:SF1">
    <property type="entry name" value="PROTEIN O-GLCNAC TRANSFERASE"/>
    <property type="match status" value="1"/>
</dbReference>
<gene>
    <name evidence="10" type="ORF">GCM10011611_37060</name>
</gene>
<dbReference type="RefSeq" id="WP_189048431.1">
    <property type="nucleotide sequence ID" value="NZ_BMJQ01000009.1"/>
</dbReference>
<keyword evidence="6" id="KW-0677">Repeat</keyword>
<dbReference type="Pfam" id="PF13844">
    <property type="entry name" value="Glyco_transf_41"/>
    <property type="match status" value="2"/>
</dbReference>
<feature type="domain" description="O-GlcNAc transferase C-terminal" evidence="9">
    <location>
        <begin position="329"/>
        <end position="475"/>
    </location>
</feature>
<proteinExistence type="inferred from homology"/>
<dbReference type="InterPro" id="IPR029489">
    <property type="entry name" value="OGT/SEC/SPY_C"/>
</dbReference>
<dbReference type="InterPro" id="IPR051939">
    <property type="entry name" value="Glycosyltr_41/O-GlcNAc_trsf"/>
</dbReference>
<sequence length="689" mass="73817">MPSPSPLQASRNVPALLDAAVRALEAGDLAEARACCERVLYLQPKNVDGLHLQGLVLCAGGESEKGLKLIRRAIAFAPRHAIALNNLGNILKDLGRLDEALASYDKALAVDPTLADAHYNAGNALRALDRPADAVGRYDRALALRPADAAVLVNRGNALGDLGDLGAALESFERAVAVRPNFAEGHYNRGNALAALGRGDEAIASYDRALALEPNHSTALNNRGIALQSAGRLEAALASYTRALALDATDAEALNNLGSLRHDQGRVADAAEAYGRAAELRPDLPGPGSNLLLLRNYTTELSPAEMLAAHRAWARHLAVPALPFPPRRPGRLRIGYVSADFRTHSVAYFFEPLLACHDRDSFEVFCYAAGRKTDATTARLQALAEHWVPIDRLTDVEVAARVRADGIDILVDLGGHTGQSRLAVFAHRAAPIQVTWLGYPNTTGLPTVDYRLTDAVADPPGETDPFHSERLVRLDGGFLCYRPSGAAPDVVPPPVSRNGFVTFGSFNHPAKLSDATVACWARLLAQVPESRLLLKARTFEDASTCDYHRDRFATAGLAPDRLDLVSYIDDPQGHLAAYGRIDVALDPFPYNGTTTTCEALWMGVPVVSLAGDRHAGRVGASLLHRIGLDELVAEDGDGYAALAVALAGDGERLAWLRAGMRDRLRASVLLDETGFARSIEAVYRSFVAA</sequence>
<dbReference type="PROSITE" id="PS50005">
    <property type="entry name" value="TPR"/>
    <property type="match status" value="6"/>
</dbReference>
<evidence type="ECO:0000256" key="3">
    <source>
        <dbReference type="ARBA" id="ARBA00011970"/>
    </source>
</evidence>
<feature type="repeat" description="TPR" evidence="8">
    <location>
        <begin position="217"/>
        <end position="250"/>
    </location>
</feature>
<dbReference type="EMBL" id="BMJQ01000009">
    <property type="protein sequence ID" value="GGF27624.1"/>
    <property type="molecule type" value="Genomic_DNA"/>
</dbReference>
<evidence type="ECO:0000259" key="9">
    <source>
        <dbReference type="Pfam" id="PF13844"/>
    </source>
</evidence>
<name>A0A8J3E678_9PROT</name>
<evidence type="ECO:0000313" key="10">
    <source>
        <dbReference type="EMBL" id="GGF27624.1"/>
    </source>
</evidence>
<organism evidence="10 11">
    <name type="scientific">Aliidongia dinghuensis</name>
    <dbReference type="NCBI Taxonomy" id="1867774"/>
    <lineage>
        <taxon>Bacteria</taxon>
        <taxon>Pseudomonadati</taxon>
        <taxon>Pseudomonadota</taxon>
        <taxon>Alphaproteobacteria</taxon>
        <taxon>Rhodospirillales</taxon>
        <taxon>Dongiaceae</taxon>
        <taxon>Aliidongia</taxon>
    </lineage>
</organism>
<evidence type="ECO:0000256" key="6">
    <source>
        <dbReference type="ARBA" id="ARBA00022737"/>
    </source>
</evidence>
<accession>A0A8J3E678</accession>
<keyword evidence="11" id="KW-1185">Reference proteome</keyword>
<evidence type="ECO:0000313" key="11">
    <source>
        <dbReference type="Proteomes" id="UP000646365"/>
    </source>
</evidence>
<comment type="pathway">
    <text evidence="1">Protein modification; protein glycosylation.</text>
</comment>
<dbReference type="AlphaFoldDB" id="A0A8J3E678"/>
<feature type="domain" description="O-GlcNAc transferase C-terminal" evidence="9">
    <location>
        <begin position="501"/>
        <end position="676"/>
    </location>
</feature>
<evidence type="ECO:0000256" key="5">
    <source>
        <dbReference type="ARBA" id="ARBA00022679"/>
    </source>
</evidence>
<reference evidence="10" key="1">
    <citation type="journal article" date="2014" name="Int. J. Syst. Evol. Microbiol.">
        <title>Complete genome sequence of Corynebacterium casei LMG S-19264T (=DSM 44701T), isolated from a smear-ripened cheese.</title>
        <authorList>
            <consortium name="US DOE Joint Genome Institute (JGI-PGF)"/>
            <person name="Walter F."/>
            <person name="Albersmeier A."/>
            <person name="Kalinowski J."/>
            <person name="Ruckert C."/>
        </authorList>
    </citation>
    <scope>NUCLEOTIDE SEQUENCE</scope>
    <source>
        <strain evidence="10">CGMCC 1.15725</strain>
    </source>
</reference>
<feature type="repeat" description="TPR" evidence="8">
    <location>
        <begin position="81"/>
        <end position="114"/>
    </location>
</feature>
<dbReference type="PANTHER" id="PTHR44835">
    <property type="entry name" value="UDP-N-ACETYLGLUCOSAMINE--PEPTIDE N-ACETYLGLUCOSAMINYLTRANSFERASE SPINDLY-RELATED"/>
    <property type="match status" value="1"/>
</dbReference>
<comment type="similarity">
    <text evidence="2">Belongs to the glycosyltransferase 41 family. O-GlcNAc transferase subfamily.</text>
</comment>
<dbReference type="Proteomes" id="UP000646365">
    <property type="component" value="Unassembled WGS sequence"/>
</dbReference>
<feature type="repeat" description="TPR" evidence="8">
    <location>
        <begin position="251"/>
        <end position="284"/>
    </location>
</feature>
<dbReference type="SUPFAM" id="SSF48452">
    <property type="entry name" value="TPR-like"/>
    <property type="match status" value="1"/>
</dbReference>
<dbReference type="Gene3D" id="3.40.50.2000">
    <property type="entry name" value="Glycogen Phosphorylase B"/>
    <property type="match status" value="1"/>
</dbReference>
<protein>
    <recommendedName>
        <fullName evidence="3">protein O-GlcNAc transferase</fullName>
        <ecNumber evidence="3">2.4.1.255</ecNumber>
    </recommendedName>
</protein>
<dbReference type="Gene3D" id="3.40.50.11380">
    <property type="match status" value="1"/>
</dbReference>
<dbReference type="Pfam" id="PF13432">
    <property type="entry name" value="TPR_16"/>
    <property type="match status" value="2"/>
</dbReference>
<evidence type="ECO:0000256" key="7">
    <source>
        <dbReference type="ARBA" id="ARBA00022803"/>
    </source>
</evidence>
<dbReference type="Gene3D" id="1.25.40.10">
    <property type="entry name" value="Tetratricopeptide repeat domain"/>
    <property type="match status" value="4"/>
</dbReference>
<keyword evidence="4" id="KW-0328">Glycosyltransferase</keyword>
<dbReference type="GO" id="GO:0097363">
    <property type="term" value="F:protein O-acetylglucosaminyltransferase activity"/>
    <property type="evidence" value="ECO:0007669"/>
    <property type="project" value="UniProtKB-EC"/>
</dbReference>
<feature type="repeat" description="TPR" evidence="8">
    <location>
        <begin position="115"/>
        <end position="148"/>
    </location>
</feature>
<keyword evidence="5" id="KW-0808">Transferase</keyword>
<reference evidence="10" key="2">
    <citation type="submission" date="2020-09" db="EMBL/GenBank/DDBJ databases">
        <authorList>
            <person name="Sun Q."/>
            <person name="Zhou Y."/>
        </authorList>
    </citation>
    <scope>NUCLEOTIDE SEQUENCE</scope>
    <source>
        <strain evidence="10">CGMCC 1.15725</strain>
    </source>
</reference>
<evidence type="ECO:0000256" key="2">
    <source>
        <dbReference type="ARBA" id="ARBA00005386"/>
    </source>
</evidence>
<evidence type="ECO:0000256" key="4">
    <source>
        <dbReference type="ARBA" id="ARBA00022676"/>
    </source>
</evidence>
<dbReference type="PROSITE" id="PS50293">
    <property type="entry name" value="TPR_REGION"/>
    <property type="match status" value="2"/>
</dbReference>
<comment type="caution">
    <text evidence="10">The sequence shown here is derived from an EMBL/GenBank/DDBJ whole genome shotgun (WGS) entry which is preliminary data.</text>
</comment>
<feature type="repeat" description="TPR" evidence="8">
    <location>
        <begin position="183"/>
        <end position="216"/>
    </location>
</feature>
<dbReference type="InterPro" id="IPR011990">
    <property type="entry name" value="TPR-like_helical_dom_sf"/>
</dbReference>
<dbReference type="InterPro" id="IPR019734">
    <property type="entry name" value="TPR_rpt"/>
</dbReference>
<evidence type="ECO:0000256" key="8">
    <source>
        <dbReference type="PROSITE-ProRule" id="PRU00339"/>
    </source>
</evidence>
<keyword evidence="7 8" id="KW-0802">TPR repeat</keyword>
<dbReference type="EC" id="2.4.1.255" evidence="3"/>
<dbReference type="SUPFAM" id="SSF53756">
    <property type="entry name" value="UDP-Glycosyltransferase/glycogen phosphorylase"/>
    <property type="match status" value="1"/>
</dbReference>
<dbReference type="SMART" id="SM00028">
    <property type="entry name" value="TPR"/>
    <property type="match status" value="8"/>
</dbReference>